<reference evidence="2 4" key="1">
    <citation type="journal article" date="2012" name="Nature">
        <title>Algal genomes reveal evolutionary mosaicism and the fate of nucleomorphs.</title>
        <authorList>
            <consortium name="DOE Joint Genome Institute"/>
            <person name="Curtis B.A."/>
            <person name="Tanifuji G."/>
            <person name="Burki F."/>
            <person name="Gruber A."/>
            <person name="Irimia M."/>
            <person name="Maruyama S."/>
            <person name="Arias M.C."/>
            <person name="Ball S.G."/>
            <person name="Gile G.H."/>
            <person name="Hirakawa Y."/>
            <person name="Hopkins J.F."/>
            <person name="Kuo A."/>
            <person name="Rensing S.A."/>
            <person name="Schmutz J."/>
            <person name="Symeonidi A."/>
            <person name="Elias M."/>
            <person name="Eveleigh R.J."/>
            <person name="Herman E.K."/>
            <person name="Klute M.J."/>
            <person name="Nakayama T."/>
            <person name="Obornik M."/>
            <person name="Reyes-Prieto A."/>
            <person name="Armbrust E.V."/>
            <person name="Aves S.J."/>
            <person name="Beiko R.G."/>
            <person name="Coutinho P."/>
            <person name="Dacks J.B."/>
            <person name="Durnford D.G."/>
            <person name="Fast N.M."/>
            <person name="Green B.R."/>
            <person name="Grisdale C.J."/>
            <person name="Hempel F."/>
            <person name="Henrissat B."/>
            <person name="Hoppner M.P."/>
            <person name="Ishida K."/>
            <person name="Kim E."/>
            <person name="Koreny L."/>
            <person name="Kroth P.G."/>
            <person name="Liu Y."/>
            <person name="Malik S.B."/>
            <person name="Maier U.G."/>
            <person name="McRose D."/>
            <person name="Mock T."/>
            <person name="Neilson J.A."/>
            <person name="Onodera N.T."/>
            <person name="Poole A.M."/>
            <person name="Pritham E.J."/>
            <person name="Richards T.A."/>
            <person name="Rocap G."/>
            <person name="Roy S.W."/>
            <person name="Sarai C."/>
            <person name="Schaack S."/>
            <person name="Shirato S."/>
            <person name="Slamovits C.H."/>
            <person name="Spencer D.F."/>
            <person name="Suzuki S."/>
            <person name="Worden A.Z."/>
            <person name="Zauner S."/>
            <person name="Barry K."/>
            <person name="Bell C."/>
            <person name="Bharti A.K."/>
            <person name="Crow J.A."/>
            <person name="Grimwood J."/>
            <person name="Kramer R."/>
            <person name="Lindquist E."/>
            <person name="Lucas S."/>
            <person name="Salamov A."/>
            <person name="McFadden G.I."/>
            <person name="Lane C.E."/>
            <person name="Keeling P.J."/>
            <person name="Gray M.W."/>
            <person name="Grigoriev I.V."/>
            <person name="Archibald J.M."/>
        </authorList>
    </citation>
    <scope>NUCLEOTIDE SEQUENCE</scope>
    <source>
        <strain evidence="2 4">CCMP2712</strain>
    </source>
</reference>
<evidence type="ECO:0000313" key="3">
    <source>
        <dbReference type="EnsemblProtists" id="EKX40516"/>
    </source>
</evidence>
<evidence type="ECO:0000256" key="1">
    <source>
        <dbReference type="SAM" id="MobiDB-lite"/>
    </source>
</evidence>
<organism evidence="2">
    <name type="scientific">Guillardia theta (strain CCMP2712)</name>
    <name type="common">Cryptophyte</name>
    <dbReference type="NCBI Taxonomy" id="905079"/>
    <lineage>
        <taxon>Eukaryota</taxon>
        <taxon>Cryptophyceae</taxon>
        <taxon>Pyrenomonadales</taxon>
        <taxon>Geminigeraceae</taxon>
        <taxon>Guillardia</taxon>
    </lineage>
</organism>
<proteinExistence type="predicted"/>
<feature type="region of interest" description="Disordered" evidence="1">
    <location>
        <begin position="28"/>
        <end position="47"/>
    </location>
</feature>
<gene>
    <name evidence="2" type="ORF">GUITHDRAFT_113302</name>
</gene>
<keyword evidence="4" id="KW-1185">Reference proteome</keyword>
<dbReference type="EnsemblProtists" id="EKX40516">
    <property type="protein sequence ID" value="EKX40516"/>
    <property type="gene ID" value="GUITHDRAFT_113302"/>
</dbReference>
<dbReference type="AlphaFoldDB" id="L1IWA1"/>
<dbReference type="PaxDb" id="55529-EKX40516"/>
<sequence>MDTASLHVRPSTSNENVGNVGRSSLYNTVFNSKKPSPKRPQGNKGSLDHQVFCGVRIPVESFHVPETEVGHLPLLWQGNIKLASGRILNVRVVHVEGWDLDLMLTVENSLTPMATLGLHNIAGKEHSDCGLDALVRSPNRIVSILLPGSEADAFSELKTCVHEKSIDLGTPALLGLIIPPKNKLHRELIVGCAQPLMVIWSTSGWQKEG</sequence>
<dbReference type="GeneID" id="17297215"/>
<dbReference type="RefSeq" id="XP_005827496.1">
    <property type="nucleotide sequence ID" value="XM_005827439.1"/>
</dbReference>
<evidence type="ECO:0000313" key="2">
    <source>
        <dbReference type="EMBL" id="EKX40516.1"/>
    </source>
</evidence>
<reference evidence="3" key="3">
    <citation type="submission" date="2016-03" db="UniProtKB">
        <authorList>
            <consortium name="EnsemblProtists"/>
        </authorList>
    </citation>
    <scope>IDENTIFICATION</scope>
</reference>
<dbReference type="Proteomes" id="UP000011087">
    <property type="component" value="Unassembled WGS sequence"/>
</dbReference>
<dbReference type="HOGENOM" id="CLU_1317635_0_0_1"/>
<evidence type="ECO:0000313" key="4">
    <source>
        <dbReference type="Proteomes" id="UP000011087"/>
    </source>
</evidence>
<feature type="compositionally biased region" description="Polar residues" evidence="1">
    <location>
        <begin position="10"/>
        <end position="22"/>
    </location>
</feature>
<name>L1IWA1_GUITC</name>
<feature type="region of interest" description="Disordered" evidence="1">
    <location>
        <begin position="1"/>
        <end position="22"/>
    </location>
</feature>
<dbReference type="EMBL" id="JH993030">
    <property type="protein sequence ID" value="EKX40516.1"/>
    <property type="molecule type" value="Genomic_DNA"/>
</dbReference>
<reference evidence="4" key="2">
    <citation type="submission" date="2012-11" db="EMBL/GenBank/DDBJ databases">
        <authorList>
            <person name="Kuo A."/>
            <person name="Curtis B.A."/>
            <person name="Tanifuji G."/>
            <person name="Burki F."/>
            <person name="Gruber A."/>
            <person name="Irimia M."/>
            <person name="Maruyama S."/>
            <person name="Arias M.C."/>
            <person name="Ball S.G."/>
            <person name="Gile G.H."/>
            <person name="Hirakawa Y."/>
            <person name="Hopkins J.F."/>
            <person name="Rensing S.A."/>
            <person name="Schmutz J."/>
            <person name="Symeonidi A."/>
            <person name="Elias M."/>
            <person name="Eveleigh R.J."/>
            <person name="Herman E.K."/>
            <person name="Klute M.J."/>
            <person name="Nakayama T."/>
            <person name="Obornik M."/>
            <person name="Reyes-Prieto A."/>
            <person name="Armbrust E.V."/>
            <person name="Aves S.J."/>
            <person name="Beiko R.G."/>
            <person name="Coutinho P."/>
            <person name="Dacks J.B."/>
            <person name="Durnford D.G."/>
            <person name="Fast N.M."/>
            <person name="Green B.R."/>
            <person name="Grisdale C."/>
            <person name="Hempe F."/>
            <person name="Henrissat B."/>
            <person name="Hoppner M.P."/>
            <person name="Ishida K.-I."/>
            <person name="Kim E."/>
            <person name="Koreny L."/>
            <person name="Kroth P.G."/>
            <person name="Liu Y."/>
            <person name="Malik S.-B."/>
            <person name="Maier U.G."/>
            <person name="McRose D."/>
            <person name="Mock T."/>
            <person name="Neilson J.A."/>
            <person name="Onodera N.T."/>
            <person name="Poole A.M."/>
            <person name="Pritham E.J."/>
            <person name="Richards T.A."/>
            <person name="Rocap G."/>
            <person name="Roy S.W."/>
            <person name="Sarai C."/>
            <person name="Schaack S."/>
            <person name="Shirato S."/>
            <person name="Slamovits C.H."/>
            <person name="Spencer D.F."/>
            <person name="Suzuki S."/>
            <person name="Worden A.Z."/>
            <person name="Zauner S."/>
            <person name="Barry K."/>
            <person name="Bell C."/>
            <person name="Bharti A.K."/>
            <person name="Crow J.A."/>
            <person name="Grimwood J."/>
            <person name="Kramer R."/>
            <person name="Lindquist E."/>
            <person name="Lucas S."/>
            <person name="Salamov A."/>
            <person name="McFadden G.I."/>
            <person name="Lane C.E."/>
            <person name="Keeling P.J."/>
            <person name="Gray M.W."/>
            <person name="Grigoriev I.V."/>
            <person name="Archibald J.M."/>
        </authorList>
    </citation>
    <scope>NUCLEOTIDE SEQUENCE</scope>
    <source>
        <strain evidence="4">CCMP2712</strain>
    </source>
</reference>
<dbReference type="KEGG" id="gtt:GUITHDRAFT_113302"/>
<accession>L1IWA1</accession>
<protein>
    <submittedName>
        <fullName evidence="2 3">Uncharacterized protein</fullName>
    </submittedName>
</protein>